<comment type="caution">
    <text evidence="2">The sequence shown here is derived from an EMBL/GenBank/DDBJ whole genome shotgun (WGS) entry which is preliminary data.</text>
</comment>
<dbReference type="RefSeq" id="WP_071866219.1">
    <property type="nucleotide sequence ID" value="NZ_BJWA01000004.1"/>
</dbReference>
<proteinExistence type="predicted"/>
<keyword evidence="4" id="KW-1185">Reference proteome</keyword>
<protein>
    <submittedName>
        <fullName evidence="2">Uncharacterized protein</fullName>
    </submittedName>
</protein>
<dbReference type="InterPro" id="IPR054275">
    <property type="entry name" value="DUF7006"/>
</dbReference>
<dbReference type="AlphaFoldDB" id="A0A1L8V3C3"/>
<gene>
    <name evidence="2" type="ORF">A5802_002663</name>
    <name evidence="1" type="ORF">EMU01_09510</name>
</gene>
<evidence type="ECO:0000313" key="3">
    <source>
        <dbReference type="Proteomes" id="UP000195024"/>
    </source>
</evidence>
<reference evidence="2 3" key="1">
    <citation type="submission" date="2017-05" db="EMBL/GenBank/DDBJ databases">
        <title>The Genome Sequence of Enterococcus mundtii 6B1_DIV0119.</title>
        <authorList>
            <consortium name="The Broad Institute Genomics Platform"/>
            <consortium name="The Broad Institute Genomic Center for Infectious Diseases"/>
            <person name="Earl A."/>
            <person name="Manson A."/>
            <person name="Schwartman J."/>
            <person name="Gilmore M."/>
            <person name="Abouelleil A."/>
            <person name="Cao P."/>
            <person name="Chapman S."/>
            <person name="Cusick C."/>
            <person name="Shea T."/>
            <person name="Young S."/>
            <person name="Neafsey D."/>
            <person name="Nusbaum C."/>
            <person name="Birren B."/>
        </authorList>
    </citation>
    <scope>NUCLEOTIDE SEQUENCE [LARGE SCALE GENOMIC DNA]</scope>
    <source>
        <strain evidence="2 3">6B1_DIV0119</strain>
    </source>
</reference>
<dbReference type="Proteomes" id="UP000321175">
    <property type="component" value="Unassembled WGS sequence"/>
</dbReference>
<reference evidence="1 4" key="2">
    <citation type="submission" date="2019-07" db="EMBL/GenBank/DDBJ databases">
        <title>Whole genome shotgun sequence of Enterococcus mundtii NBRC 100490.</title>
        <authorList>
            <person name="Hosoyama A."/>
            <person name="Uohara A."/>
            <person name="Ohji S."/>
            <person name="Ichikawa N."/>
        </authorList>
    </citation>
    <scope>NUCLEOTIDE SEQUENCE [LARGE SCALE GENOMIC DNA]</scope>
    <source>
        <strain evidence="1 4">NBRC 100490</strain>
    </source>
</reference>
<accession>A0A1L8V3C3</accession>
<sequence>MAVFTTQEAYLQGFQSTLEEVEKRESQVLKDYIQSQMNQLEKLVSQVSQENFWKVLPEILGIDAKLGIFSELIVFDDFSNEYIVRMVETDYRTYFKELCGFNLSMEPKHSMIFNVL</sequence>
<dbReference type="Pfam" id="PF22652">
    <property type="entry name" value="DUF7006"/>
    <property type="match status" value="1"/>
</dbReference>
<dbReference type="Proteomes" id="UP000195024">
    <property type="component" value="Unassembled WGS sequence"/>
</dbReference>
<organism evidence="2 3">
    <name type="scientific">Enterococcus mundtii</name>
    <dbReference type="NCBI Taxonomy" id="53346"/>
    <lineage>
        <taxon>Bacteria</taxon>
        <taxon>Bacillati</taxon>
        <taxon>Bacillota</taxon>
        <taxon>Bacilli</taxon>
        <taxon>Lactobacillales</taxon>
        <taxon>Enterococcaceae</taxon>
        <taxon>Enterococcus</taxon>
    </lineage>
</organism>
<evidence type="ECO:0000313" key="2">
    <source>
        <dbReference type="EMBL" id="OTP25510.1"/>
    </source>
</evidence>
<evidence type="ECO:0000313" key="4">
    <source>
        <dbReference type="Proteomes" id="UP000321175"/>
    </source>
</evidence>
<name>A0A1L8V3C3_ENTMU</name>
<evidence type="ECO:0000313" key="1">
    <source>
        <dbReference type="EMBL" id="GEL79807.1"/>
    </source>
</evidence>
<dbReference type="EMBL" id="BJWA01000004">
    <property type="protein sequence ID" value="GEL79807.1"/>
    <property type="molecule type" value="Genomic_DNA"/>
</dbReference>
<dbReference type="GeneID" id="60998134"/>
<dbReference type="EMBL" id="NGMS01000002">
    <property type="protein sequence ID" value="OTP25510.1"/>
    <property type="molecule type" value="Genomic_DNA"/>
</dbReference>